<reference evidence="2" key="1">
    <citation type="journal article" date="2019" name="Int. J. Syst. Evol. Microbiol.">
        <title>The Global Catalogue of Microorganisms (GCM) 10K type strain sequencing project: providing services to taxonomists for standard genome sequencing and annotation.</title>
        <authorList>
            <consortium name="The Broad Institute Genomics Platform"/>
            <consortium name="The Broad Institute Genome Sequencing Center for Infectious Disease"/>
            <person name="Wu L."/>
            <person name="Ma J."/>
        </authorList>
    </citation>
    <scope>NUCLEOTIDE SEQUENCE [LARGE SCALE GENOMIC DNA]</scope>
    <source>
        <strain evidence="2">CCUG 49339</strain>
    </source>
</reference>
<comment type="caution">
    <text evidence="1">The sequence shown here is derived from an EMBL/GenBank/DDBJ whole genome shotgun (WGS) entry which is preliminary data.</text>
</comment>
<protein>
    <recommendedName>
        <fullName evidence="3">Apea-like HEPN domain-containing protein</fullName>
    </recommendedName>
</protein>
<evidence type="ECO:0000313" key="2">
    <source>
        <dbReference type="Proteomes" id="UP001597214"/>
    </source>
</evidence>
<keyword evidence="2" id="KW-1185">Reference proteome</keyword>
<proteinExistence type="predicted"/>
<dbReference type="EMBL" id="JBHUEM010000005">
    <property type="protein sequence ID" value="MFD1736140.1"/>
    <property type="molecule type" value="Genomic_DNA"/>
</dbReference>
<gene>
    <name evidence="1" type="ORF">ACFSCX_06135</name>
</gene>
<organism evidence="1 2">
    <name type="scientific">Bacillus salitolerans</name>
    <dbReference type="NCBI Taxonomy" id="1437434"/>
    <lineage>
        <taxon>Bacteria</taxon>
        <taxon>Bacillati</taxon>
        <taxon>Bacillota</taxon>
        <taxon>Bacilli</taxon>
        <taxon>Bacillales</taxon>
        <taxon>Bacillaceae</taxon>
        <taxon>Bacillus</taxon>
    </lineage>
</organism>
<evidence type="ECO:0000313" key="1">
    <source>
        <dbReference type="EMBL" id="MFD1736140.1"/>
    </source>
</evidence>
<dbReference type="RefSeq" id="WP_377927287.1">
    <property type="nucleotide sequence ID" value="NZ_JBHUEM010000005.1"/>
</dbReference>
<accession>A0ABW4LLU0</accession>
<evidence type="ECO:0008006" key="3">
    <source>
        <dbReference type="Google" id="ProtNLM"/>
    </source>
</evidence>
<sequence>MQKVIMFKYVFEIYLSLPSEGFHFNYRNRSVFINTEVIKGNLLQSYNRDNYNWLNKKDSHIYKFSVDNNQGVMQDARFIRFDNEKGIYSGGVIEPTHYTQICVFSLLKGNEYSLDEGVITELKSYFFDTIKYFINNYRRVLNENDVPKINISNCPVIEIQTSDNCVISNDGIEGDFKIFKYDFELSGIPKVFEKRVPERDQLDTFNALLKSGQEISMHEMLLLDAKENGQIYGRYDISIIQIGTALEIFLKNLLIYECNRRSITELAGRGKNGKPKFYLTAIYEGSIKDDLFRFFYDIFKKNIKGSKTYNDWHVNAYELRNKIVHNAYQNVTDNDASLAFDSTKELIEEINKIVGGADLS</sequence>
<name>A0ABW4LLU0_9BACI</name>
<dbReference type="Proteomes" id="UP001597214">
    <property type="component" value="Unassembled WGS sequence"/>
</dbReference>